<evidence type="ECO:0000313" key="6">
    <source>
        <dbReference type="Proteomes" id="UP001147760"/>
    </source>
</evidence>
<dbReference type="GO" id="GO:0000379">
    <property type="term" value="P:tRNA-type intron splice site recognition and cleavage"/>
    <property type="evidence" value="ECO:0007669"/>
    <property type="project" value="TreeGrafter"/>
</dbReference>
<dbReference type="PANTHER" id="PTHR21027:SF1">
    <property type="entry name" value="TRNA-SPLICING ENDONUCLEASE SUBUNIT SEN54"/>
    <property type="match status" value="1"/>
</dbReference>
<dbReference type="InterPro" id="IPR024337">
    <property type="entry name" value="tRNA_splic_suSen54"/>
</dbReference>
<name>A0A9W9X0K3_9EURO</name>
<protein>
    <recommendedName>
        <fullName evidence="4">tRNA-splicing endonuclease subunit Sen54 N-terminal domain-containing protein</fullName>
    </recommendedName>
</protein>
<feature type="compositionally biased region" description="Basic and acidic residues" evidence="3">
    <location>
        <begin position="105"/>
        <end position="117"/>
    </location>
</feature>
<organism evidence="5 6">
    <name type="scientific">Penicillium desertorum</name>
    <dbReference type="NCBI Taxonomy" id="1303715"/>
    <lineage>
        <taxon>Eukaryota</taxon>
        <taxon>Fungi</taxon>
        <taxon>Dikarya</taxon>
        <taxon>Ascomycota</taxon>
        <taxon>Pezizomycotina</taxon>
        <taxon>Eurotiomycetes</taxon>
        <taxon>Eurotiomycetidae</taxon>
        <taxon>Eurotiales</taxon>
        <taxon>Aspergillaceae</taxon>
        <taxon>Penicillium</taxon>
    </lineage>
</organism>
<dbReference type="GO" id="GO:0000214">
    <property type="term" value="C:tRNA-intron endonuclease complex"/>
    <property type="evidence" value="ECO:0007669"/>
    <property type="project" value="TreeGrafter"/>
</dbReference>
<feature type="domain" description="tRNA-splicing endonuclease subunit Sen54 N-terminal" evidence="4">
    <location>
        <begin position="74"/>
        <end position="182"/>
    </location>
</feature>
<gene>
    <name evidence="5" type="ORF">N7530_005386</name>
</gene>
<accession>A0A9W9X0K3</accession>
<feature type="region of interest" description="Disordered" evidence="3">
    <location>
        <begin position="1"/>
        <end position="23"/>
    </location>
</feature>
<evidence type="ECO:0000256" key="1">
    <source>
        <dbReference type="ARBA" id="ARBA00005736"/>
    </source>
</evidence>
<dbReference type="AlphaFoldDB" id="A0A9W9X0K3"/>
<feature type="region of interest" description="Disordered" evidence="3">
    <location>
        <begin position="408"/>
        <end position="434"/>
    </location>
</feature>
<evidence type="ECO:0000313" key="5">
    <source>
        <dbReference type="EMBL" id="KAJ5479877.1"/>
    </source>
</evidence>
<reference evidence="5" key="2">
    <citation type="journal article" date="2023" name="IMA Fungus">
        <title>Comparative genomic study of the Penicillium genus elucidates a diverse pangenome and 15 lateral gene transfer events.</title>
        <authorList>
            <person name="Petersen C."/>
            <person name="Sorensen T."/>
            <person name="Nielsen M.R."/>
            <person name="Sondergaard T.E."/>
            <person name="Sorensen J.L."/>
            <person name="Fitzpatrick D.A."/>
            <person name="Frisvad J.C."/>
            <person name="Nielsen K.L."/>
        </authorList>
    </citation>
    <scope>NUCLEOTIDE SEQUENCE</scope>
    <source>
        <strain evidence="5">IBT 17660</strain>
    </source>
</reference>
<feature type="region of interest" description="Disordered" evidence="3">
    <location>
        <begin position="98"/>
        <end position="134"/>
    </location>
</feature>
<dbReference type="PANTHER" id="PTHR21027">
    <property type="entry name" value="TRNA-SPLICING ENDONUCLEASE SUBUNIT SEN54"/>
    <property type="match status" value="1"/>
</dbReference>
<comment type="caution">
    <text evidence="5">The sequence shown here is derived from an EMBL/GenBank/DDBJ whole genome shotgun (WGS) entry which is preliminary data.</text>
</comment>
<dbReference type="EMBL" id="JAPWDO010000003">
    <property type="protein sequence ID" value="KAJ5479877.1"/>
    <property type="molecule type" value="Genomic_DNA"/>
</dbReference>
<evidence type="ECO:0000259" key="4">
    <source>
        <dbReference type="Pfam" id="PF12928"/>
    </source>
</evidence>
<keyword evidence="2" id="KW-0819">tRNA processing</keyword>
<keyword evidence="6" id="KW-1185">Reference proteome</keyword>
<evidence type="ECO:0000256" key="3">
    <source>
        <dbReference type="SAM" id="MobiDB-lite"/>
    </source>
</evidence>
<reference evidence="5" key="1">
    <citation type="submission" date="2022-12" db="EMBL/GenBank/DDBJ databases">
        <authorList>
            <person name="Petersen C."/>
        </authorList>
    </citation>
    <scope>NUCLEOTIDE SEQUENCE</scope>
    <source>
        <strain evidence="5">IBT 17660</strain>
    </source>
</reference>
<proteinExistence type="inferred from homology"/>
<dbReference type="Pfam" id="PF12928">
    <property type="entry name" value="tRNA_int_end_N2"/>
    <property type="match status" value="1"/>
</dbReference>
<sequence length="520" mass="57070">MADADEDVIHAPANASTQPEVDLSDETQDFRFLNHLNFFADSSPGIPRRGEKDFEPNPTELQADVLAASRGAMHNALSYPRLHGAKTRVIAFYAPDGYVPPAQPDRAKPKAEEDGKSSESTPKPARPLPNSARISPDACVYVPSPKGQFFKRMGQADSSSRIWLLPEEALYLIERGSLDIRWPRPSASAGGPGEEDLSVPMSLQAAYACFMGRGSLTLERYSVYTGLKRLGYALVRAPGWCDDIEPQDTDVSDGSKAAPAKLHGPGLAGILGSLFNWIHDPLSTASTATGPIIGTGIHRHYMDVYRKLAIIPWYDPVTAPERHPFDTAPPFRVVFHVYKPSTPFKKSAPPPPDFRIAVVSTRDQTTMPTMTQLGALLESTPLTPRVGGKWSGVVSYLRIADSAFGKEKLYENKGGPQGPKRSRTNQKPRKQRMQTMEMSIVHRNRAQMDLAHLSVTYHLCWVVDHRELKMLSAPIGAIVVALARIYPTLVTALRQTHPSRSGSGLATHIGAKIYISYDTT</sequence>
<feature type="compositionally biased region" description="Basic residues" evidence="3">
    <location>
        <begin position="420"/>
        <end position="432"/>
    </location>
</feature>
<dbReference type="InterPro" id="IPR024336">
    <property type="entry name" value="tRNA_splic_suSen54_N"/>
</dbReference>
<evidence type="ECO:0000256" key="2">
    <source>
        <dbReference type="ARBA" id="ARBA00022694"/>
    </source>
</evidence>
<dbReference type="Proteomes" id="UP001147760">
    <property type="component" value="Unassembled WGS sequence"/>
</dbReference>
<dbReference type="OrthoDB" id="408683at2759"/>
<comment type="similarity">
    <text evidence="1">Belongs to the SEN54 family.</text>
</comment>